<keyword evidence="2" id="KW-1185">Reference proteome</keyword>
<dbReference type="PANTHER" id="PTHR33355:SF3">
    <property type="entry name" value="WALL-ASSOCIATED RECEPTOR KINASE GALACTURONAN-BINDING PROTEIN"/>
    <property type="match status" value="1"/>
</dbReference>
<comment type="caution">
    <text evidence="1">The sequence shown here is derived from an EMBL/GenBank/DDBJ whole genome shotgun (WGS) entry which is preliminary data.</text>
</comment>
<dbReference type="Proteomes" id="UP000541444">
    <property type="component" value="Unassembled WGS sequence"/>
</dbReference>
<evidence type="ECO:0000313" key="2">
    <source>
        <dbReference type="Proteomes" id="UP000541444"/>
    </source>
</evidence>
<accession>A0A7J7LAS0</accession>
<name>A0A7J7LAS0_9MAGN</name>
<dbReference type="PANTHER" id="PTHR33355">
    <property type="entry name" value="WALL-ASSOCIATED RECEPTOR KINASE CARBOXY-TERMINAL PROTEIN-RELATED"/>
    <property type="match status" value="1"/>
</dbReference>
<sequence length="223" mass="24827">MNPNLPIILLVINERVSAHGHSTCRSFCGNLTVDYPFTVHLGFRDLLFCVNDVLMFPICSGSYRVLEIDYAYQALTLHDPDMSTCNKIVRGRKGNEFVIDLWRGLQPCRNVSGMGCKEYYGCPAWDSGWTSMSEVFRANPPECCSVTYEAIRAMNLSRLECGGYSSAYSLAPLHLRSPKDWSYGIRVRYSEPGDCAFCRSCEATGGTCGYDDVGARNLCLCNG</sequence>
<protein>
    <recommendedName>
        <fullName evidence="3">Wall-associated receptor kinase C-terminal domain-containing protein</fullName>
    </recommendedName>
</protein>
<dbReference type="AlphaFoldDB" id="A0A7J7LAS0"/>
<gene>
    <name evidence="1" type="ORF">GIB67_033624</name>
</gene>
<reference evidence="1 2" key="1">
    <citation type="journal article" date="2020" name="IScience">
        <title>Genome Sequencing of the Endangered Kingdonia uniflora (Circaeasteraceae, Ranunculales) Reveals Potential Mechanisms of Evolutionary Specialization.</title>
        <authorList>
            <person name="Sun Y."/>
            <person name="Deng T."/>
            <person name="Zhang A."/>
            <person name="Moore M.J."/>
            <person name="Landis J.B."/>
            <person name="Lin N."/>
            <person name="Zhang H."/>
            <person name="Zhang X."/>
            <person name="Huang J."/>
            <person name="Zhang X."/>
            <person name="Sun H."/>
            <person name="Wang H."/>
        </authorList>
    </citation>
    <scope>NUCLEOTIDE SEQUENCE [LARGE SCALE GENOMIC DNA]</scope>
    <source>
        <strain evidence="1">TB1705</strain>
        <tissue evidence="1">Leaf</tissue>
    </source>
</reference>
<evidence type="ECO:0000313" key="1">
    <source>
        <dbReference type="EMBL" id="KAF6139620.1"/>
    </source>
</evidence>
<evidence type="ECO:0008006" key="3">
    <source>
        <dbReference type="Google" id="ProtNLM"/>
    </source>
</evidence>
<proteinExistence type="predicted"/>
<dbReference type="EMBL" id="JACGCM010002460">
    <property type="protein sequence ID" value="KAF6139620.1"/>
    <property type="molecule type" value="Genomic_DNA"/>
</dbReference>
<dbReference type="OrthoDB" id="1859308at2759"/>
<organism evidence="1 2">
    <name type="scientific">Kingdonia uniflora</name>
    <dbReference type="NCBI Taxonomy" id="39325"/>
    <lineage>
        <taxon>Eukaryota</taxon>
        <taxon>Viridiplantae</taxon>
        <taxon>Streptophyta</taxon>
        <taxon>Embryophyta</taxon>
        <taxon>Tracheophyta</taxon>
        <taxon>Spermatophyta</taxon>
        <taxon>Magnoliopsida</taxon>
        <taxon>Ranunculales</taxon>
        <taxon>Circaeasteraceae</taxon>
        <taxon>Kingdonia</taxon>
    </lineage>
</organism>